<reference evidence="2 3" key="1">
    <citation type="journal article" date="2016" name="Environ. Microbiol.">
        <title>New Methyloceanibacter diversity from North Sea sediments includes methanotroph containing solely the soluble methane monooxygenase.</title>
        <authorList>
            <person name="Vekeman B."/>
            <person name="Kerckhof F.M."/>
            <person name="Cremers G."/>
            <person name="de Vos P."/>
            <person name="Vandamme P."/>
            <person name="Boon N."/>
            <person name="Op den Camp H.J."/>
            <person name="Heylen K."/>
        </authorList>
    </citation>
    <scope>NUCLEOTIDE SEQUENCE [LARGE SCALE GENOMIC DNA]</scope>
    <source>
        <strain evidence="2 3">R-67176</strain>
    </source>
</reference>
<keyword evidence="1" id="KW-1133">Transmembrane helix</keyword>
<organism evidence="2 3">
    <name type="scientific">Methyloceanibacter stevinii</name>
    <dbReference type="NCBI Taxonomy" id="1774970"/>
    <lineage>
        <taxon>Bacteria</taxon>
        <taxon>Pseudomonadati</taxon>
        <taxon>Pseudomonadota</taxon>
        <taxon>Alphaproteobacteria</taxon>
        <taxon>Hyphomicrobiales</taxon>
        <taxon>Hyphomicrobiaceae</taxon>
        <taxon>Methyloceanibacter</taxon>
    </lineage>
</organism>
<evidence type="ECO:0000313" key="3">
    <source>
        <dbReference type="Proteomes" id="UP000094172"/>
    </source>
</evidence>
<proteinExistence type="predicted"/>
<sequence length="118" mass="13174">MSLPYGASCTSLLVLPDIQLIVVGCSRIPRFCMLQQFHQFTWNCTCTIHLAVATLAFGCLVLLIFRHLPTSSVELSTGQLFFGPHGLLSLLDRLDYWLSRSYHIATNFSKSAEIVPVD</sequence>
<accession>A0A1E3VKA5</accession>
<dbReference type="AlphaFoldDB" id="A0A1E3VKA5"/>
<evidence type="ECO:0000256" key="1">
    <source>
        <dbReference type="SAM" id="Phobius"/>
    </source>
</evidence>
<keyword evidence="1" id="KW-0812">Transmembrane</keyword>
<keyword evidence="3" id="KW-1185">Reference proteome</keyword>
<dbReference type="EMBL" id="LPWE01000013">
    <property type="protein sequence ID" value="ODR93942.1"/>
    <property type="molecule type" value="Genomic_DNA"/>
</dbReference>
<feature type="transmembrane region" description="Helical" evidence="1">
    <location>
        <begin position="40"/>
        <end position="65"/>
    </location>
</feature>
<gene>
    <name evidence="2" type="ORF">AUC70_10060</name>
</gene>
<name>A0A1E3VKA5_9HYPH</name>
<comment type="caution">
    <text evidence="2">The sequence shown here is derived from an EMBL/GenBank/DDBJ whole genome shotgun (WGS) entry which is preliminary data.</text>
</comment>
<evidence type="ECO:0000313" key="2">
    <source>
        <dbReference type="EMBL" id="ODR93942.1"/>
    </source>
</evidence>
<protein>
    <submittedName>
        <fullName evidence="2">Uncharacterized protein</fullName>
    </submittedName>
</protein>
<dbReference type="Proteomes" id="UP000094172">
    <property type="component" value="Unassembled WGS sequence"/>
</dbReference>
<keyword evidence="1" id="KW-0472">Membrane</keyword>
<dbReference type="STRING" id="1774970.AUC70_10060"/>